<keyword evidence="1" id="KW-0456">Lyase</keyword>
<dbReference type="SMART" id="SM00922">
    <property type="entry name" value="MR_MLE"/>
    <property type="match status" value="1"/>
</dbReference>
<evidence type="ECO:0000313" key="4">
    <source>
        <dbReference type="EMBL" id="WFG38480.1"/>
    </source>
</evidence>
<dbReference type="PANTHER" id="PTHR48080:SF2">
    <property type="entry name" value="D-GALACTONATE DEHYDRATASE"/>
    <property type="match status" value="1"/>
</dbReference>
<keyword evidence="5" id="KW-1185">Reference proteome</keyword>
<evidence type="ECO:0000256" key="1">
    <source>
        <dbReference type="ARBA" id="ARBA00023239"/>
    </source>
</evidence>
<dbReference type="Proteomes" id="UP001321249">
    <property type="component" value="Unassembled WGS sequence"/>
</dbReference>
<dbReference type="GO" id="GO:0016829">
    <property type="term" value="F:lyase activity"/>
    <property type="evidence" value="ECO:0007669"/>
    <property type="project" value="UniProtKB-KW"/>
</dbReference>
<accession>A0AAJ6CU90</accession>
<dbReference type="InterPro" id="IPR018110">
    <property type="entry name" value="Mandel_Rmase/mucon_lact_enz_CS"/>
</dbReference>
<dbReference type="InterPro" id="IPR034593">
    <property type="entry name" value="DgoD-like"/>
</dbReference>
<feature type="domain" description="Mandelate racemase/muconate lactonizing enzyme C-terminal" evidence="2">
    <location>
        <begin position="138"/>
        <end position="244"/>
    </location>
</feature>
<protein>
    <submittedName>
        <fullName evidence="4">Mandelate racemase/muconate lactonizing enzyme family protein</fullName>
    </submittedName>
</protein>
<dbReference type="SUPFAM" id="SSF51604">
    <property type="entry name" value="Enolase C-terminal domain-like"/>
    <property type="match status" value="1"/>
</dbReference>
<dbReference type="InterPro" id="IPR036849">
    <property type="entry name" value="Enolase-like_C_sf"/>
</dbReference>
<dbReference type="SUPFAM" id="SSF54826">
    <property type="entry name" value="Enolase N-terminal domain-like"/>
    <property type="match status" value="1"/>
</dbReference>
<dbReference type="InterPro" id="IPR029017">
    <property type="entry name" value="Enolase-like_N"/>
</dbReference>
<evidence type="ECO:0000313" key="5">
    <source>
        <dbReference type="Proteomes" id="UP001219901"/>
    </source>
</evidence>
<sequence>MPAITSVEFRQFSANHHNAQRNWLLVKLNTDDPNVYGIGDASPMENDNLVMGMIESMVEKHLVGKDPLESEVLWTTLYQDFQARGGRIASTALSGIDIALWDLKGKILGQPVWKLLGGAHRKSIRVYANGWYTNPGTPEQNAEEAKVVVDMGYTALKFDPFGQHNYYKLSLKEAQLAEDRVAAVREAVGPYVDILVEAHAKFDVMNAIQIGKRLEEYRPLFYEEPVSQERVSELLEVRNKVNIPIATGERLYTKFPFAEIVDRHVVDVLQPDIANAGGITELKKIAIIAEAKHITMAPHNVCSPVGAMAEMHLDASIINFEIQEYHAEFYTEHYFTVLDGFTRQKDGYVELSDAPGLGLELNEAEIAAHPPLKKVSSAGGTVRGI</sequence>
<dbReference type="GO" id="GO:0009063">
    <property type="term" value="P:amino acid catabolic process"/>
    <property type="evidence" value="ECO:0007669"/>
    <property type="project" value="InterPro"/>
</dbReference>
<dbReference type="Gene3D" id="3.20.20.120">
    <property type="entry name" value="Enolase-like C-terminal domain"/>
    <property type="match status" value="1"/>
</dbReference>
<dbReference type="RefSeq" id="WP_342825046.1">
    <property type="nucleotide sequence ID" value="NZ_CP046146.1"/>
</dbReference>
<dbReference type="InterPro" id="IPR029065">
    <property type="entry name" value="Enolase_C-like"/>
</dbReference>
<dbReference type="SFLD" id="SFLDS00001">
    <property type="entry name" value="Enolase"/>
    <property type="match status" value="1"/>
</dbReference>
<dbReference type="PANTHER" id="PTHR48080">
    <property type="entry name" value="D-GALACTONATE DEHYDRATASE-RELATED"/>
    <property type="match status" value="1"/>
</dbReference>
<dbReference type="PROSITE" id="PS00908">
    <property type="entry name" value="MR_MLE_1"/>
    <property type="match status" value="1"/>
</dbReference>
<evidence type="ECO:0000259" key="2">
    <source>
        <dbReference type="SMART" id="SM00922"/>
    </source>
</evidence>
<evidence type="ECO:0000313" key="6">
    <source>
        <dbReference type="Proteomes" id="UP001321249"/>
    </source>
</evidence>
<reference evidence="5 6" key="1">
    <citation type="submission" date="2019-11" db="EMBL/GenBank/DDBJ databases">
        <authorList>
            <person name="Cho J.-C."/>
        </authorList>
    </citation>
    <scope>NUCLEOTIDE SEQUENCE [LARGE SCALE GENOMIC DNA]</scope>
    <source>
        <strain evidence="4 5">JH1073</strain>
        <strain evidence="3 6">JH702</strain>
    </source>
</reference>
<dbReference type="EMBL" id="CP046147">
    <property type="protein sequence ID" value="WFG38480.1"/>
    <property type="molecule type" value="Genomic_DNA"/>
</dbReference>
<dbReference type="InterPro" id="IPR013342">
    <property type="entry name" value="Mandelate_racemase_C"/>
</dbReference>
<dbReference type="EMBL" id="WMBE01000002">
    <property type="protein sequence ID" value="MDG0867067.1"/>
    <property type="molecule type" value="Genomic_DNA"/>
</dbReference>
<gene>
    <name evidence="3" type="ORF">GKO46_08270</name>
    <name evidence="4" type="ORF">GKO48_02275</name>
</gene>
<dbReference type="InterPro" id="IPR013341">
    <property type="entry name" value="Mandelate_racemase_N_dom"/>
</dbReference>
<name>A0AAJ6CU90_9CHLR</name>
<reference evidence="5" key="3">
    <citation type="submission" date="2023-06" db="EMBL/GenBank/DDBJ databases">
        <title>Pangenomics reveal diversification of enzyme families and niche specialization in globally abundant SAR202 bacteria.</title>
        <authorList>
            <person name="Saw J.H.W."/>
        </authorList>
    </citation>
    <scope>NUCLEOTIDE SEQUENCE [LARGE SCALE GENOMIC DNA]</scope>
    <source>
        <strain evidence="5">JH1073</strain>
    </source>
</reference>
<evidence type="ECO:0000313" key="3">
    <source>
        <dbReference type="EMBL" id="MDG0867067.1"/>
    </source>
</evidence>
<dbReference type="Gene3D" id="3.30.390.10">
    <property type="entry name" value="Enolase-like, N-terminal domain"/>
    <property type="match status" value="1"/>
</dbReference>
<dbReference type="Pfam" id="PF13378">
    <property type="entry name" value="MR_MLE_C"/>
    <property type="match status" value="1"/>
</dbReference>
<dbReference type="AlphaFoldDB" id="A0AAJ6CU90"/>
<dbReference type="CDD" id="cd03316">
    <property type="entry name" value="MR_like"/>
    <property type="match status" value="1"/>
</dbReference>
<dbReference type="Pfam" id="PF02746">
    <property type="entry name" value="MR_MLE_N"/>
    <property type="match status" value="1"/>
</dbReference>
<proteinExistence type="predicted"/>
<reference evidence="4" key="2">
    <citation type="journal article" date="2023" name="Nat. Commun.">
        <title>Cultivation of marine bacteria of the SAR202 clade.</title>
        <authorList>
            <person name="Lim Y."/>
            <person name="Seo J.H."/>
            <person name="Giovannoni S.J."/>
            <person name="Kang I."/>
            <person name="Cho J.C."/>
        </authorList>
    </citation>
    <scope>NUCLEOTIDE SEQUENCE</scope>
    <source>
        <strain evidence="4">JH1073</strain>
    </source>
</reference>
<organism evidence="4 5">
    <name type="scientific">Candidatus Lucifugimonas marina</name>
    <dbReference type="NCBI Taxonomy" id="3038979"/>
    <lineage>
        <taxon>Bacteria</taxon>
        <taxon>Bacillati</taxon>
        <taxon>Chloroflexota</taxon>
        <taxon>Dehalococcoidia</taxon>
        <taxon>SAR202 cluster</taxon>
        <taxon>Candidatus Lucifugimonadales</taxon>
        <taxon>Candidatus Lucifugimonadaceae</taxon>
        <taxon>Candidatus Lucifugimonas</taxon>
    </lineage>
</organism>
<dbReference type="SFLD" id="SFLDG00179">
    <property type="entry name" value="mandelate_racemase"/>
    <property type="match status" value="1"/>
</dbReference>
<dbReference type="Proteomes" id="UP001219901">
    <property type="component" value="Chromosome"/>
</dbReference>